<evidence type="ECO:0000313" key="8">
    <source>
        <dbReference type="Proteomes" id="UP001429564"/>
    </source>
</evidence>
<comment type="caution">
    <text evidence="7">The sequence shown here is derived from an EMBL/GenBank/DDBJ whole genome shotgun (WGS) entry which is preliminary data.</text>
</comment>
<sequence length="201" mass="21053">MPFDIWISFVATYFAITVIPGPSVFMVTSQALTNGRPAAIKCALGDVAGDTILLVGSMFGISLLLASYPQTFSVLKWTGVVCVFALGLQKIAISFTSADPKAARPDRAAALGFATGLSNPKAMAFYVALLPSFIDPDRSLFAQSSVLMVTAACVGIACLVGYAFLAGFAHFLLAKPQMKSRADLSCGLCLVALGAVLGWTR</sequence>
<proteinExistence type="predicted"/>
<keyword evidence="5 6" id="KW-0472">Membrane</keyword>
<feature type="transmembrane region" description="Helical" evidence="6">
    <location>
        <begin position="146"/>
        <end position="172"/>
    </location>
</feature>
<evidence type="ECO:0000256" key="3">
    <source>
        <dbReference type="ARBA" id="ARBA00022692"/>
    </source>
</evidence>
<feature type="transmembrane region" description="Helical" evidence="6">
    <location>
        <begin position="6"/>
        <end position="27"/>
    </location>
</feature>
<evidence type="ECO:0000256" key="6">
    <source>
        <dbReference type="SAM" id="Phobius"/>
    </source>
</evidence>
<evidence type="ECO:0000313" key="7">
    <source>
        <dbReference type="EMBL" id="NIZ59806.1"/>
    </source>
</evidence>
<dbReference type="RefSeq" id="WP_167681824.1">
    <property type="nucleotide sequence ID" value="NZ_QHLQ01000001.1"/>
</dbReference>
<protein>
    <recommendedName>
        <fullName evidence="9">Threonine/homoserine/homoserine lactone efflux protein</fullName>
    </recommendedName>
</protein>
<feature type="transmembrane region" description="Helical" evidence="6">
    <location>
        <begin position="47"/>
        <end position="68"/>
    </location>
</feature>
<dbReference type="PANTHER" id="PTHR30086">
    <property type="entry name" value="ARGININE EXPORTER PROTEIN ARGO"/>
    <property type="match status" value="1"/>
</dbReference>
<keyword evidence="3 6" id="KW-0812">Transmembrane</keyword>
<keyword evidence="2" id="KW-1003">Cell membrane</keyword>
<organism evidence="7 8">
    <name type="scientific">Parasedimentitalea denitrificans</name>
    <dbReference type="NCBI Taxonomy" id="2211118"/>
    <lineage>
        <taxon>Bacteria</taxon>
        <taxon>Pseudomonadati</taxon>
        <taxon>Pseudomonadota</taxon>
        <taxon>Alphaproteobacteria</taxon>
        <taxon>Rhodobacterales</taxon>
        <taxon>Paracoccaceae</taxon>
        <taxon>Parasedimentitalea</taxon>
    </lineage>
</organism>
<evidence type="ECO:0000256" key="5">
    <source>
        <dbReference type="ARBA" id="ARBA00023136"/>
    </source>
</evidence>
<dbReference type="EMBL" id="QHLQ01000001">
    <property type="protein sequence ID" value="NIZ59806.1"/>
    <property type="molecule type" value="Genomic_DNA"/>
</dbReference>
<accession>A0ABX0W6J3</accession>
<dbReference type="Proteomes" id="UP001429564">
    <property type="component" value="Unassembled WGS sequence"/>
</dbReference>
<evidence type="ECO:0000256" key="1">
    <source>
        <dbReference type="ARBA" id="ARBA00004651"/>
    </source>
</evidence>
<keyword evidence="4 6" id="KW-1133">Transmembrane helix</keyword>
<evidence type="ECO:0000256" key="2">
    <source>
        <dbReference type="ARBA" id="ARBA00022475"/>
    </source>
</evidence>
<comment type="subcellular location">
    <subcellularLocation>
        <location evidence="1">Cell membrane</location>
        <topology evidence="1">Multi-pass membrane protein</topology>
    </subcellularLocation>
</comment>
<feature type="transmembrane region" description="Helical" evidence="6">
    <location>
        <begin position="108"/>
        <end position="134"/>
    </location>
</feature>
<dbReference type="InterPro" id="IPR001123">
    <property type="entry name" value="LeuE-type"/>
</dbReference>
<evidence type="ECO:0008006" key="9">
    <source>
        <dbReference type="Google" id="ProtNLM"/>
    </source>
</evidence>
<evidence type="ECO:0000256" key="4">
    <source>
        <dbReference type="ARBA" id="ARBA00022989"/>
    </source>
</evidence>
<reference evidence="7 8" key="1">
    <citation type="submission" date="2018-05" db="EMBL/GenBank/DDBJ databases">
        <authorList>
            <person name="Zhang Y.-J."/>
        </authorList>
    </citation>
    <scope>NUCLEOTIDE SEQUENCE [LARGE SCALE GENOMIC DNA]</scope>
    <source>
        <strain evidence="7 8">CY04</strain>
    </source>
</reference>
<keyword evidence="8" id="KW-1185">Reference proteome</keyword>
<dbReference type="PANTHER" id="PTHR30086:SF20">
    <property type="entry name" value="ARGININE EXPORTER PROTEIN ARGO-RELATED"/>
    <property type="match status" value="1"/>
</dbReference>
<gene>
    <name evidence="7" type="ORF">DL239_02320</name>
</gene>
<dbReference type="Pfam" id="PF01810">
    <property type="entry name" value="LysE"/>
    <property type="match status" value="1"/>
</dbReference>
<name>A0ABX0W6J3_9RHOB</name>
<feature type="transmembrane region" description="Helical" evidence="6">
    <location>
        <begin position="74"/>
        <end position="96"/>
    </location>
</feature>